<evidence type="ECO:0000259" key="1">
    <source>
        <dbReference type="Pfam" id="PF09995"/>
    </source>
</evidence>
<protein>
    <submittedName>
        <fullName evidence="2">Uncharacterized protein (DUF2236 family)</fullName>
    </submittedName>
</protein>
<evidence type="ECO:0000313" key="3">
    <source>
        <dbReference type="Proteomes" id="UP000231693"/>
    </source>
</evidence>
<dbReference type="Pfam" id="PF09995">
    <property type="entry name" value="MPAB_Lcp_cat"/>
    <property type="match status" value="1"/>
</dbReference>
<dbReference type="EMBL" id="PGFE01000004">
    <property type="protein sequence ID" value="PJJ69895.1"/>
    <property type="molecule type" value="Genomic_DNA"/>
</dbReference>
<accession>A0A2M9CDE8</accession>
<proteinExistence type="predicted"/>
<sequence>MRAGQTGGVSTLADTLRLENLRLENLRLDTLRARAGSALFERVAGPDGPAERSRIHDTPGERWFAPDSAIARVHGDASMFVGGLRALLLQSLHPLAMAAVATHSGYRGDPWGRLARTSTFIATTTFATVEHAQQAVDVVRAVHVRIRGTSPDGRAYAADDPQLLRWVHAAEAASFLHAHQRYGERPLDAAGCDEYLAQAATVAERLGAADVPHDRASLMRSFRELGPALERTQASDDVARYLLAEPPLPWPVRGPYALLGAAAVGSLPGWARRMLPPDVVGRGRVLRGETAAVRAGGEAVTRAIRWALAAS</sequence>
<organism evidence="2 3">
    <name type="scientific">Sediminihabitans luteus</name>
    <dbReference type="NCBI Taxonomy" id="1138585"/>
    <lineage>
        <taxon>Bacteria</taxon>
        <taxon>Bacillati</taxon>
        <taxon>Actinomycetota</taxon>
        <taxon>Actinomycetes</taxon>
        <taxon>Micrococcales</taxon>
        <taxon>Cellulomonadaceae</taxon>
        <taxon>Sediminihabitans</taxon>
    </lineage>
</organism>
<dbReference type="InterPro" id="IPR018713">
    <property type="entry name" value="MPAB/Lcp_cat_dom"/>
</dbReference>
<dbReference type="PANTHER" id="PTHR36151">
    <property type="entry name" value="BLR2777 PROTEIN"/>
    <property type="match status" value="1"/>
</dbReference>
<dbReference type="PANTHER" id="PTHR36151:SF3">
    <property type="entry name" value="ER-BOUND OXYGENASE MPAB_MPAB'_RUBBER OXYGENASE CATALYTIC DOMAIN-CONTAINING PROTEIN"/>
    <property type="match status" value="1"/>
</dbReference>
<reference evidence="2 3" key="1">
    <citation type="submission" date="2017-11" db="EMBL/GenBank/DDBJ databases">
        <title>Genomic Encyclopedia of Archaeal and Bacterial Type Strains, Phase II (KMG-II): From Individual Species to Whole Genera.</title>
        <authorList>
            <person name="Goeker M."/>
        </authorList>
    </citation>
    <scope>NUCLEOTIDE SEQUENCE [LARGE SCALE GENOMIC DNA]</scope>
    <source>
        <strain evidence="2 3">DSM 25478</strain>
    </source>
</reference>
<feature type="domain" description="ER-bound oxygenase mpaB/mpaB'/Rubber oxygenase catalytic" evidence="1">
    <location>
        <begin position="72"/>
        <end position="294"/>
    </location>
</feature>
<name>A0A2M9CDE8_9CELL</name>
<dbReference type="GO" id="GO:0016491">
    <property type="term" value="F:oxidoreductase activity"/>
    <property type="evidence" value="ECO:0007669"/>
    <property type="project" value="InterPro"/>
</dbReference>
<dbReference type="Proteomes" id="UP000231693">
    <property type="component" value="Unassembled WGS sequence"/>
</dbReference>
<gene>
    <name evidence="2" type="ORF">CLV28_2372</name>
</gene>
<comment type="caution">
    <text evidence="2">The sequence shown here is derived from an EMBL/GenBank/DDBJ whole genome shotgun (WGS) entry which is preliminary data.</text>
</comment>
<dbReference type="AlphaFoldDB" id="A0A2M9CDE8"/>
<keyword evidence="3" id="KW-1185">Reference proteome</keyword>
<evidence type="ECO:0000313" key="2">
    <source>
        <dbReference type="EMBL" id="PJJ69895.1"/>
    </source>
</evidence>